<feature type="transmembrane region" description="Helical" evidence="1">
    <location>
        <begin position="414"/>
        <end position="436"/>
    </location>
</feature>
<dbReference type="PANTHER" id="PTHR38454:SF1">
    <property type="entry name" value="INTEGRAL MEMBRANE PROTEIN"/>
    <property type="match status" value="1"/>
</dbReference>
<feature type="transmembrane region" description="Helical" evidence="1">
    <location>
        <begin position="89"/>
        <end position="118"/>
    </location>
</feature>
<feature type="transmembrane region" description="Helical" evidence="1">
    <location>
        <begin position="198"/>
        <end position="215"/>
    </location>
</feature>
<evidence type="ECO:0000313" key="3">
    <source>
        <dbReference type="Proteomes" id="UP000176604"/>
    </source>
</evidence>
<feature type="transmembrane region" description="Helical" evidence="1">
    <location>
        <begin position="373"/>
        <end position="393"/>
    </location>
</feature>
<dbReference type="STRING" id="1802397.A3J43_04340"/>
<evidence type="ECO:0000256" key="1">
    <source>
        <dbReference type="SAM" id="Phobius"/>
    </source>
</evidence>
<reference evidence="2 3" key="1">
    <citation type="journal article" date="2016" name="Nat. Commun.">
        <title>Thousands of microbial genomes shed light on interconnected biogeochemical processes in an aquifer system.</title>
        <authorList>
            <person name="Anantharaman K."/>
            <person name="Brown C.T."/>
            <person name="Hug L.A."/>
            <person name="Sharon I."/>
            <person name="Castelle C.J."/>
            <person name="Probst A.J."/>
            <person name="Thomas B.C."/>
            <person name="Singh A."/>
            <person name="Wilkins M.J."/>
            <person name="Karaoz U."/>
            <person name="Brodie E.L."/>
            <person name="Williams K.H."/>
            <person name="Hubbard S.S."/>
            <person name="Banfield J.F."/>
        </authorList>
    </citation>
    <scope>NUCLEOTIDE SEQUENCE [LARGE SCALE GENOMIC DNA]</scope>
</reference>
<keyword evidence="1" id="KW-1133">Transmembrane helix</keyword>
<evidence type="ECO:0008006" key="4">
    <source>
        <dbReference type="Google" id="ProtNLM"/>
    </source>
</evidence>
<evidence type="ECO:0000313" key="2">
    <source>
        <dbReference type="EMBL" id="OGL77219.1"/>
    </source>
</evidence>
<feature type="transmembrane region" description="Helical" evidence="1">
    <location>
        <begin position="227"/>
        <end position="247"/>
    </location>
</feature>
<name>A0A1F7UG32_9BACT</name>
<dbReference type="EMBL" id="MGEF01000063">
    <property type="protein sequence ID" value="OGL77219.1"/>
    <property type="molecule type" value="Genomic_DNA"/>
</dbReference>
<feature type="transmembrane region" description="Helical" evidence="1">
    <location>
        <begin position="308"/>
        <end position="327"/>
    </location>
</feature>
<sequence length="761" mass="85079">MDERLKSYGAVVLLFFISLFFFSPYLDFQHIPYAGDYSGSDLTDLNLPLRSLAAREWRAGRVPLWIDELTAGFPLVAEGQAGVFYPLNFVLYMIFPFISAVTASFILHFFLASLFLFLLARRLSCARGGALFASLAFAYGGFFIFRIKHINLINAAIWLPLELLLIEQAFRSRRPAFPLLGLAAAFSVQLFAGHPQIFYLSLVSCGSYAAARILWTARKRLRAALVWLLRGVMVALCIGGLTAVQVLPSWELVQSSMRARLEGNAFATFASYHPKQFSLFVNPYGYGNPADATFLQDNREGGFWENNAYIGLLPLLFALIAMAMLAKSRWQVKVLMTVLALALLFVLGKYNPLFPYFTKALPGLGMFRFHQRFLLTAALSLSLLAGFGFDWLVATVGRVTKLKGYGRISFFQHAVQLIALAVLVTDLFFVGTRYLGSMPSTYLTPPPTVPVLNEDQDRFRILSMLRQLSWNTIYRTVGGWMGDGAAFIESHRAVLPPDLNAMYGIDAVDDRDWTEGGLPRAPLVALWGYLQGSVARDQETNIQTFPPHTLMLWGMQNVKYFLSFFTLSGEGVQLARQIPVPYLPAVKIYRNEYYLPRAYGVARAKSVADDAGAFLSLIEPSFDPSHEVIITEQGIPVRGQGEVDAFSPGEVVMQQWEHGAISLRARFKKPGYAVISQSHYPGWQAWIDERPVDILRANYAFQAVAVPEGEHIIALKFQPQSYKWGRTITLSTGGLMLITVAIVWLMRPRLQGETSDEDTAV</sequence>
<feature type="transmembrane region" description="Helical" evidence="1">
    <location>
        <begin position="724"/>
        <end position="745"/>
    </location>
</feature>
<comment type="caution">
    <text evidence="2">The sequence shown here is derived from an EMBL/GenBank/DDBJ whole genome shotgun (WGS) entry which is preliminary data.</text>
</comment>
<feature type="transmembrane region" description="Helical" evidence="1">
    <location>
        <begin position="7"/>
        <end position="26"/>
    </location>
</feature>
<protein>
    <recommendedName>
        <fullName evidence="4">Membrane protein 6-pyruvoyl-tetrahydropterin synthase-related domain-containing protein</fullName>
    </recommendedName>
</protein>
<feature type="transmembrane region" description="Helical" evidence="1">
    <location>
        <begin position="334"/>
        <end position="353"/>
    </location>
</feature>
<dbReference type="AlphaFoldDB" id="A0A1F7UG32"/>
<organism evidence="2 3">
    <name type="scientific">Candidatus Uhrbacteria bacterium RIFCSPHIGHO2_12_FULL_54_23</name>
    <dbReference type="NCBI Taxonomy" id="1802397"/>
    <lineage>
        <taxon>Bacteria</taxon>
        <taxon>Candidatus Uhriibacteriota</taxon>
    </lineage>
</organism>
<feature type="transmembrane region" description="Helical" evidence="1">
    <location>
        <begin position="125"/>
        <end position="144"/>
    </location>
</feature>
<dbReference type="PANTHER" id="PTHR38454">
    <property type="entry name" value="INTEGRAL MEMBRANE PROTEIN-RELATED"/>
    <property type="match status" value="1"/>
</dbReference>
<dbReference type="Proteomes" id="UP000176604">
    <property type="component" value="Unassembled WGS sequence"/>
</dbReference>
<keyword evidence="1" id="KW-0812">Transmembrane</keyword>
<dbReference type="Pfam" id="PF09586">
    <property type="entry name" value="YfhO"/>
    <property type="match status" value="1"/>
</dbReference>
<accession>A0A1F7UG32</accession>
<keyword evidence="1" id="KW-0472">Membrane</keyword>
<gene>
    <name evidence="2" type="ORF">A3J43_04340</name>
</gene>
<dbReference type="InterPro" id="IPR018580">
    <property type="entry name" value="Uncharacterised_YfhO"/>
</dbReference>
<proteinExistence type="predicted"/>